<gene>
    <name evidence="5" type="ORF">LTR84_003986</name>
</gene>
<dbReference type="Gene3D" id="3.40.710.10">
    <property type="entry name" value="DD-peptidase/beta-lactamase superfamily"/>
    <property type="match status" value="1"/>
</dbReference>
<evidence type="ECO:0000256" key="2">
    <source>
        <dbReference type="SAM" id="SignalP"/>
    </source>
</evidence>
<evidence type="ECO:0000259" key="4">
    <source>
        <dbReference type="Pfam" id="PF26335"/>
    </source>
</evidence>
<dbReference type="Pfam" id="PF00144">
    <property type="entry name" value="Beta-lactamase"/>
    <property type="match status" value="1"/>
</dbReference>
<evidence type="ECO:0000256" key="1">
    <source>
        <dbReference type="ARBA" id="ARBA00038473"/>
    </source>
</evidence>
<dbReference type="PANTHER" id="PTHR22935:SF95">
    <property type="entry name" value="BETA-LACTAMASE-LIKE 1-RELATED"/>
    <property type="match status" value="1"/>
</dbReference>
<dbReference type="EMBL" id="JAVRRD010000018">
    <property type="protein sequence ID" value="KAK5049868.1"/>
    <property type="molecule type" value="Genomic_DNA"/>
</dbReference>
<feature type="domain" description="Beta-lactamase-related" evidence="3">
    <location>
        <begin position="98"/>
        <end position="394"/>
    </location>
</feature>
<evidence type="ECO:0000259" key="3">
    <source>
        <dbReference type="Pfam" id="PF00144"/>
    </source>
</evidence>
<dbReference type="Proteomes" id="UP001358417">
    <property type="component" value="Unassembled WGS sequence"/>
</dbReference>
<dbReference type="InterPro" id="IPR001466">
    <property type="entry name" value="Beta-lactam-related"/>
</dbReference>
<dbReference type="InterPro" id="IPR051478">
    <property type="entry name" value="Beta-lactamase-like_AB/R"/>
</dbReference>
<keyword evidence="6" id="KW-1185">Reference proteome</keyword>
<comment type="similarity">
    <text evidence="1">Belongs to the beta-lactamase family.</text>
</comment>
<dbReference type="InterPro" id="IPR058664">
    <property type="entry name" value="ARB_00930-like_C"/>
</dbReference>
<name>A0AAV9N5F3_9EURO</name>
<sequence length="557" mass="60034">MKQLTCTTLALAILPFVTSLGLFCPPTGPVLPPPVLLDANGFDVGPLTDALTKLVNDPDAPFNATINSFSLTITTLEDDIFQYHHTAPKKSEAGVSVVDGDTIYRIASVTKLFTTLSLLLQDGLDIDDFVWQHVPELAGLKKFEDITLRMLASHLSGVIRDGYNSEIAPRAPPEVLSSLGFPNVTLPQDYPTCDSIGTAKCSRAEFISGITREDLVWLPGNTPTYSNYAFVLLGYAVEAATGNSLQDVIAESIVQPLGMSAVSGLQIPEDPSKIIIPDEGDVWATQDFNNWKATGGLFTTPNDLSRFLRGIMNHELLTRAQTSAWLKPAAFTASPTGATGMPWGILRPNNLKRASGTRPLEIYTMLGGFPNYGAYVGIIPEYQLGITVNYAGPGDDPLSRTLLDMAVQHVIPVFDDLARVQASETYVGSYNPGVDGGNSSLVLALDDGPGLKIAEWTSEGTSVSEAWLALFGGSIGMVDVDMRIYPVGEDERWQVGFQGIPDRDVPGIFETSCDGWFNFNAFRYAGLPGDVVHFVIDGNGIAIEAQVPGLRQNLTRV</sequence>
<dbReference type="GeneID" id="89972166"/>
<feature type="chain" id="PRO_5043451778" description="Beta-lactamase-related domain-containing protein" evidence="2">
    <location>
        <begin position="20"/>
        <end position="557"/>
    </location>
</feature>
<dbReference type="SUPFAM" id="SSF56601">
    <property type="entry name" value="beta-lactamase/transpeptidase-like"/>
    <property type="match status" value="1"/>
</dbReference>
<dbReference type="InterPro" id="IPR012338">
    <property type="entry name" value="Beta-lactam/transpept-like"/>
</dbReference>
<feature type="domain" description="Beta-lactamase-like ARB-00930-like C-terminal" evidence="4">
    <location>
        <begin position="418"/>
        <end position="557"/>
    </location>
</feature>
<evidence type="ECO:0008006" key="7">
    <source>
        <dbReference type="Google" id="ProtNLM"/>
    </source>
</evidence>
<evidence type="ECO:0000313" key="5">
    <source>
        <dbReference type="EMBL" id="KAK5049868.1"/>
    </source>
</evidence>
<keyword evidence="2" id="KW-0732">Signal</keyword>
<dbReference type="RefSeq" id="XP_064704678.1">
    <property type="nucleotide sequence ID" value="XM_064847566.1"/>
</dbReference>
<reference evidence="5 6" key="1">
    <citation type="submission" date="2023-08" db="EMBL/GenBank/DDBJ databases">
        <title>Black Yeasts Isolated from many extreme environments.</title>
        <authorList>
            <person name="Coleine C."/>
            <person name="Stajich J.E."/>
            <person name="Selbmann L."/>
        </authorList>
    </citation>
    <scope>NUCLEOTIDE SEQUENCE [LARGE SCALE GENOMIC DNA]</scope>
    <source>
        <strain evidence="5 6">CCFEE 5792</strain>
    </source>
</reference>
<dbReference type="AlphaFoldDB" id="A0AAV9N5F3"/>
<accession>A0AAV9N5F3</accession>
<dbReference type="PANTHER" id="PTHR22935">
    <property type="entry name" value="PENICILLIN-BINDING PROTEIN"/>
    <property type="match status" value="1"/>
</dbReference>
<protein>
    <recommendedName>
        <fullName evidence="7">Beta-lactamase-related domain-containing protein</fullName>
    </recommendedName>
</protein>
<proteinExistence type="inferred from homology"/>
<feature type="signal peptide" evidence="2">
    <location>
        <begin position="1"/>
        <end position="19"/>
    </location>
</feature>
<evidence type="ECO:0000313" key="6">
    <source>
        <dbReference type="Proteomes" id="UP001358417"/>
    </source>
</evidence>
<organism evidence="5 6">
    <name type="scientific">Exophiala bonariae</name>
    <dbReference type="NCBI Taxonomy" id="1690606"/>
    <lineage>
        <taxon>Eukaryota</taxon>
        <taxon>Fungi</taxon>
        <taxon>Dikarya</taxon>
        <taxon>Ascomycota</taxon>
        <taxon>Pezizomycotina</taxon>
        <taxon>Eurotiomycetes</taxon>
        <taxon>Chaetothyriomycetidae</taxon>
        <taxon>Chaetothyriales</taxon>
        <taxon>Herpotrichiellaceae</taxon>
        <taxon>Exophiala</taxon>
    </lineage>
</organism>
<dbReference type="Pfam" id="PF26335">
    <property type="entry name" value="ARB_00930_C"/>
    <property type="match status" value="1"/>
</dbReference>
<comment type="caution">
    <text evidence="5">The sequence shown here is derived from an EMBL/GenBank/DDBJ whole genome shotgun (WGS) entry which is preliminary data.</text>
</comment>